<name>A0A8J2JV64_9HEXA</name>
<organism evidence="1 2">
    <name type="scientific">Allacma fusca</name>
    <dbReference type="NCBI Taxonomy" id="39272"/>
    <lineage>
        <taxon>Eukaryota</taxon>
        <taxon>Metazoa</taxon>
        <taxon>Ecdysozoa</taxon>
        <taxon>Arthropoda</taxon>
        <taxon>Hexapoda</taxon>
        <taxon>Collembola</taxon>
        <taxon>Symphypleona</taxon>
        <taxon>Sminthuridae</taxon>
        <taxon>Allacma</taxon>
    </lineage>
</organism>
<comment type="caution">
    <text evidence="1">The sequence shown here is derived from an EMBL/GenBank/DDBJ whole genome shotgun (WGS) entry which is preliminary data.</text>
</comment>
<evidence type="ECO:0000313" key="2">
    <source>
        <dbReference type="Proteomes" id="UP000708208"/>
    </source>
</evidence>
<keyword evidence="2" id="KW-1185">Reference proteome</keyword>
<evidence type="ECO:0000313" key="1">
    <source>
        <dbReference type="EMBL" id="CAG7705069.1"/>
    </source>
</evidence>
<dbReference type="EMBL" id="CAJVCH010028799">
    <property type="protein sequence ID" value="CAG7705069.1"/>
    <property type="molecule type" value="Genomic_DNA"/>
</dbReference>
<dbReference type="Proteomes" id="UP000708208">
    <property type="component" value="Unassembled WGS sequence"/>
</dbReference>
<reference evidence="1" key="1">
    <citation type="submission" date="2021-06" db="EMBL/GenBank/DDBJ databases">
        <authorList>
            <person name="Hodson N. C."/>
            <person name="Mongue J. A."/>
            <person name="Jaron S. K."/>
        </authorList>
    </citation>
    <scope>NUCLEOTIDE SEQUENCE</scope>
</reference>
<accession>A0A8J2JV64</accession>
<gene>
    <name evidence="1" type="ORF">AFUS01_LOCUS4609</name>
</gene>
<sequence length="235" mass="27298">MNSTVNETNWRKRLERQNSRRTEHCVPSQLLNNYVIRRIDDMVEIKLNEARTLGVPKVREDCGLYQSQGNMLHIGNCYRRLKKLPKMETYKCDGNGLYEIERDILLLKLDTLRNLRDKNVRNFLPSYAEAATLDEFATCTFDKPKEVQTVFEKVQFQLLVRPDNLHLQKLKDFDEQRVSLVTSIANKLGDIHRTEHRPHGPCFVASKVARDFVELRNVCASISGCLKTNCNRNSS</sequence>
<protein>
    <submittedName>
        <fullName evidence="1">Uncharacterized protein</fullName>
    </submittedName>
</protein>
<dbReference type="AlphaFoldDB" id="A0A8J2JV64"/>
<proteinExistence type="predicted"/>